<organism evidence="4 5">
    <name type="scientific">Somion occarium</name>
    <dbReference type="NCBI Taxonomy" id="3059160"/>
    <lineage>
        <taxon>Eukaryota</taxon>
        <taxon>Fungi</taxon>
        <taxon>Dikarya</taxon>
        <taxon>Basidiomycota</taxon>
        <taxon>Agaricomycotina</taxon>
        <taxon>Agaricomycetes</taxon>
        <taxon>Polyporales</taxon>
        <taxon>Cerrenaceae</taxon>
        <taxon>Somion</taxon>
    </lineage>
</organism>
<dbReference type="CDD" id="cd22191">
    <property type="entry name" value="DPBB_RlpA_EXP_N-like"/>
    <property type="match status" value="1"/>
</dbReference>
<evidence type="ECO:0000256" key="2">
    <source>
        <dbReference type="SAM" id="MobiDB-lite"/>
    </source>
</evidence>
<accession>A0ABP1DB57</accession>
<dbReference type="EMBL" id="OZ037946">
    <property type="protein sequence ID" value="CAL1704219.1"/>
    <property type="molecule type" value="Genomic_DNA"/>
</dbReference>
<dbReference type="PANTHER" id="PTHR31836:SF28">
    <property type="entry name" value="SRCR DOMAIN-CONTAINING PROTEIN-RELATED"/>
    <property type="match status" value="1"/>
</dbReference>
<evidence type="ECO:0000313" key="5">
    <source>
        <dbReference type="Proteomes" id="UP001497453"/>
    </source>
</evidence>
<keyword evidence="1 3" id="KW-0732">Signal</keyword>
<sequence length="253" mass="26472">MFFMRSLSFLATLVFTFSLTHHVHADAHGSRGVAMRRRHPVNVLERRAQFANARFTFYKAGLGACGQVNGNDDFIVAMNVPQFNEGHCFETITLSYEGKTTQAQVVDECMGCPFGAIDLSPGLFSFLTNGNMDAGAILGEWSFGKGDPPKPTTTSTPPPPPPTTSHTPSTTSTPPPPPTTTSISTSQTPTSTSHSKTSSSTSSSRTSSATPTSTSSSAAPTPTQAVIEVGTLNSINQAFLGVAALAVVAGQAN</sequence>
<evidence type="ECO:0000313" key="4">
    <source>
        <dbReference type="EMBL" id="CAL1704219.1"/>
    </source>
</evidence>
<protein>
    <submittedName>
        <fullName evidence="4">Uncharacterized protein</fullName>
    </submittedName>
</protein>
<proteinExistence type="predicted"/>
<evidence type="ECO:0000256" key="3">
    <source>
        <dbReference type="SAM" id="SignalP"/>
    </source>
</evidence>
<evidence type="ECO:0000256" key="1">
    <source>
        <dbReference type="ARBA" id="ARBA00022729"/>
    </source>
</evidence>
<keyword evidence="5" id="KW-1185">Reference proteome</keyword>
<feature type="signal peptide" evidence="3">
    <location>
        <begin position="1"/>
        <end position="25"/>
    </location>
</feature>
<dbReference type="InterPro" id="IPR051477">
    <property type="entry name" value="Expansin_CellWall"/>
</dbReference>
<reference evidence="5" key="1">
    <citation type="submission" date="2024-04" db="EMBL/GenBank/DDBJ databases">
        <authorList>
            <person name="Shaw F."/>
            <person name="Minotto A."/>
        </authorList>
    </citation>
    <scope>NUCLEOTIDE SEQUENCE [LARGE SCALE GENOMIC DNA]</scope>
</reference>
<feature type="region of interest" description="Disordered" evidence="2">
    <location>
        <begin position="140"/>
        <end position="222"/>
    </location>
</feature>
<dbReference type="PANTHER" id="PTHR31836">
    <property type="match status" value="1"/>
</dbReference>
<feature type="compositionally biased region" description="Low complexity" evidence="2">
    <location>
        <begin position="180"/>
        <end position="222"/>
    </location>
</feature>
<dbReference type="Gene3D" id="2.40.40.10">
    <property type="entry name" value="RlpA-like domain"/>
    <property type="match status" value="1"/>
</dbReference>
<dbReference type="InterPro" id="IPR036908">
    <property type="entry name" value="RlpA-like_sf"/>
</dbReference>
<gene>
    <name evidence="4" type="ORF">GFSPODELE1_LOCUS4905</name>
</gene>
<dbReference type="Proteomes" id="UP001497453">
    <property type="component" value="Chromosome 3"/>
</dbReference>
<feature type="chain" id="PRO_5045273482" evidence="3">
    <location>
        <begin position="26"/>
        <end position="253"/>
    </location>
</feature>
<name>A0ABP1DB57_9APHY</name>
<dbReference type="SUPFAM" id="SSF50685">
    <property type="entry name" value="Barwin-like endoglucanases"/>
    <property type="match status" value="1"/>
</dbReference>